<dbReference type="OrthoDB" id="983479at2759"/>
<dbReference type="SMART" id="SM00105">
    <property type="entry name" value="ArfGap"/>
    <property type="match status" value="1"/>
</dbReference>
<dbReference type="Pfam" id="PF01412">
    <property type="entry name" value="ArfGap"/>
    <property type="match status" value="1"/>
</dbReference>
<feature type="compositionally biased region" description="Polar residues" evidence="6">
    <location>
        <begin position="182"/>
        <end position="194"/>
    </location>
</feature>
<accession>A0A9N8EVB4</accession>
<keyword evidence="1" id="KW-0343">GTPase activation</keyword>
<keyword evidence="3 5" id="KW-0863">Zinc-finger</keyword>
<dbReference type="InterPro" id="IPR037278">
    <property type="entry name" value="ARFGAP/RecO"/>
</dbReference>
<feature type="region of interest" description="Disordered" evidence="6">
    <location>
        <begin position="167"/>
        <end position="200"/>
    </location>
</feature>
<dbReference type="GO" id="GO:0005096">
    <property type="term" value="F:GTPase activator activity"/>
    <property type="evidence" value="ECO:0007669"/>
    <property type="project" value="UniProtKB-KW"/>
</dbReference>
<name>A0A9N8EVB4_9STRA</name>
<protein>
    <submittedName>
        <fullName evidence="8">With coiled-coil, ANK repeat and PH domain-containing protein</fullName>
    </submittedName>
</protein>
<evidence type="ECO:0000256" key="6">
    <source>
        <dbReference type="SAM" id="MobiDB-lite"/>
    </source>
</evidence>
<evidence type="ECO:0000313" key="8">
    <source>
        <dbReference type="EMBL" id="CAB9526216.1"/>
    </source>
</evidence>
<dbReference type="AlphaFoldDB" id="A0A9N8EVB4"/>
<gene>
    <name evidence="8" type="ORF">SEMRO_1795_G298070.1</name>
</gene>
<feature type="domain" description="Arf-GAP" evidence="7">
    <location>
        <begin position="16"/>
        <end position="119"/>
    </location>
</feature>
<evidence type="ECO:0000256" key="1">
    <source>
        <dbReference type="ARBA" id="ARBA00022468"/>
    </source>
</evidence>
<dbReference type="InterPro" id="IPR038508">
    <property type="entry name" value="ArfGAP_dom_sf"/>
</dbReference>
<evidence type="ECO:0000256" key="5">
    <source>
        <dbReference type="PROSITE-ProRule" id="PRU00288"/>
    </source>
</evidence>
<organism evidence="8 9">
    <name type="scientific">Seminavis robusta</name>
    <dbReference type="NCBI Taxonomy" id="568900"/>
    <lineage>
        <taxon>Eukaryota</taxon>
        <taxon>Sar</taxon>
        <taxon>Stramenopiles</taxon>
        <taxon>Ochrophyta</taxon>
        <taxon>Bacillariophyta</taxon>
        <taxon>Bacillariophyceae</taxon>
        <taxon>Bacillariophycidae</taxon>
        <taxon>Naviculales</taxon>
        <taxon>Naviculaceae</taxon>
        <taxon>Seminavis</taxon>
    </lineage>
</organism>
<evidence type="ECO:0000256" key="3">
    <source>
        <dbReference type="ARBA" id="ARBA00022771"/>
    </source>
</evidence>
<keyword evidence="2" id="KW-0479">Metal-binding</keyword>
<dbReference type="PANTHER" id="PTHR45686">
    <property type="entry name" value="ADP-RIBOSYLATION FACTOR GTPASE ACTIVATING PROTEIN 3, ISOFORM H-RELATED"/>
    <property type="match status" value="1"/>
</dbReference>
<keyword evidence="4" id="KW-0862">Zinc</keyword>
<dbReference type="PANTHER" id="PTHR45686:SF4">
    <property type="entry name" value="ADP-RIBOSYLATION FACTOR GTPASE ACTIVATING PROTEIN 3, ISOFORM H"/>
    <property type="match status" value="1"/>
</dbReference>
<dbReference type="Gene3D" id="1.10.220.150">
    <property type="entry name" value="Arf GTPase activating protein"/>
    <property type="match status" value="1"/>
</dbReference>
<evidence type="ECO:0000259" key="7">
    <source>
        <dbReference type="PROSITE" id="PS50115"/>
    </source>
</evidence>
<dbReference type="EMBL" id="CAICTM010001793">
    <property type="protein sequence ID" value="CAB9526216.1"/>
    <property type="molecule type" value="Genomic_DNA"/>
</dbReference>
<proteinExistence type="predicted"/>
<dbReference type="GO" id="GO:0048205">
    <property type="term" value="P:COPI coating of Golgi vesicle"/>
    <property type="evidence" value="ECO:0007669"/>
    <property type="project" value="TreeGrafter"/>
</dbReference>
<dbReference type="GO" id="GO:0000139">
    <property type="term" value="C:Golgi membrane"/>
    <property type="evidence" value="ECO:0007669"/>
    <property type="project" value="GOC"/>
</dbReference>
<dbReference type="InterPro" id="IPR001164">
    <property type="entry name" value="ArfGAP_dom"/>
</dbReference>
<reference evidence="8" key="1">
    <citation type="submission" date="2020-06" db="EMBL/GenBank/DDBJ databases">
        <authorList>
            <consortium name="Plant Systems Biology data submission"/>
        </authorList>
    </citation>
    <scope>NUCLEOTIDE SEQUENCE</scope>
    <source>
        <strain evidence="8">D6</strain>
    </source>
</reference>
<dbReference type="PRINTS" id="PR00405">
    <property type="entry name" value="REVINTRACTNG"/>
</dbReference>
<evidence type="ECO:0000256" key="4">
    <source>
        <dbReference type="ARBA" id="ARBA00022833"/>
    </source>
</evidence>
<comment type="caution">
    <text evidence="8">The sequence shown here is derived from an EMBL/GenBank/DDBJ whole genome shotgun (WGS) entry which is preliminary data.</text>
</comment>
<dbReference type="SUPFAM" id="SSF57863">
    <property type="entry name" value="ArfGap/RecO-like zinc finger"/>
    <property type="match status" value="1"/>
</dbReference>
<dbReference type="Proteomes" id="UP001153069">
    <property type="component" value="Unassembled WGS sequence"/>
</dbReference>
<keyword evidence="9" id="KW-1185">Reference proteome</keyword>
<evidence type="ECO:0000256" key="2">
    <source>
        <dbReference type="ARBA" id="ARBA00022723"/>
    </source>
</evidence>
<sequence>MRNCRQESCQAVSPAAAELAALRRLPAHQAEVHFPPACRSLVLSLAGNMRCADCDGPRPEWASVSYGILLCVQCGGRHRSYGVQSSRVKSIDMDAWSHDQILAMLEGGNDQLCRFFDRHQMTDTAMTCRRYKTKAALFYRTNLQKHVRDVGTQSKVYPGREAIRKAISRRTESSSSSSSSSALTRQSSMQTIHQQGIAAN</sequence>
<dbReference type="PROSITE" id="PS50115">
    <property type="entry name" value="ARFGAP"/>
    <property type="match status" value="1"/>
</dbReference>
<dbReference type="GO" id="GO:0008270">
    <property type="term" value="F:zinc ion binding"/>
    <property type="evidence" value="ECO:0007669"/>
    <property type="project" value="UniProtKB-KW"/>
</dbReference>
<evidence type="ECO:0000313" key="9">
    <source>
        <dbReference type="Proteomes" id="UP001153069"/>
    </source>
</evidence>